<dbReference type="SUPFAM" id="SSF52218">
    <property type="entry name" value="Flavoproteins"/>
    <property type="match status" value="1"/>
</dbReference>
<dbReference type="InterPro" id="IPR029039">
    <property type="entry name" value="Flavoprotein-like_sf"/>
</dbReference>
<dbReference type="GO" id="GO:0010181">
    <property type="term" value="F:FMN binding"/>
    <property type="evidence" value="ECO:0007669"/>
    <property type="project" value="TreeGrafter"/>
</dbReference>
<accession>A0A2W7HXF8</accession>
<reference evidence="2 3" key="1">
    <citation type="submission" date="2018-06" db="EMBL/GenBank/DDBJ databases">
        <title>Genomic Encyclopedia of Archaeal and Bacterial Type Strains, Phase II (KMG-II): from individual species to whole genera.</title>
        <authorList>
            <person name="Goeker M."/>
        </authorList>
    </citation>
    <scope>NUCLEOTIDE SEQUENCE [LARGE SCALE GENOMIC DNA]</scope>
    <source>
        <strain evidence="2 3">DSM 15361</strain>
    </source>
</reference>
<dbReference type="AlphaFoldDB" id="A0A2W7HXF8"/>
<dbReference type="EMBL" id="QKYV01000006">
    <property type="protein sequence ID" value="PZW39174.1"/>
    <property type="molecule type" value="Genomic_DNA"/>
</dbReference>
<dbReference type="RefSeq" id="WP_111541594.1">
    <property type="nucleotide sequence ID" value="NZ_QKYV01000006.1"/>
</dbReference>
<gene>
    <name evidence="2" type="ORF">LX95_02316</name>
</gene>
<evidence type="ECO:0000313" key="2">
    <source>
        <dbReference type="EMBL" id="PZW39174.1"/>
    </source>
</evidence>
<dbReference type="Pfam" id="PF03358">
    <property type="entry name" value="FMN_red"/>
    <property type="match status" value="1"/>
</dbReference>
<dbReference type="PANTHER" id="PTHR30543:SF21">
    <property type="entry name" value="NAD(P)H-DEPENDENT FMN REDUCTASE LOT6"/>
    <property type="match status" value="1"/>
</dbReference>
<name>A0A2W7HXF8_9FLAO</name>
<dbReference type="PANTHER" id="PTHR30543">
    <property type="entry name" value="CHROMATE REDUCTASE"/>
    <property type="match status" value="1"/>
</dbReference>
<comment type="caution">
    <text evidence="2">The sequence shown here is derived from an EMBL/GenBank/DDBJ whole genome shotgun (WGS) entry which is preliminary data.</text>
</comment>
<proteinExistence type="predicted"/>
<organism evidence="2 3">
    <name type="scientific">Mesonia algae</name>
    <dbReference type="NCBI Taxonomy" id="213248"/>
    <lineage>
        <taxon>Bacteria</taxon>
        <taxon>Pseudomonadati</taxon>
        <taxon>Bacteroidota</taxon>
        <taxon>Flavobacteriia</taxon>
        <taxon>Flavobacteriales</taxon>
        <taxon>Flavobacteriaceae</taxon>
        <taxon>Mesonia</taxon>
    </lineage>
</organism>
<feature type="domain" description="NADPH-dependent FMN reductase-like" evidence="1">
    <location>
        <begin position="3"/>
        <end position="144"/>
    </location>
</feature>
<evidence type="ECO:0000259" key="1">
    <source>
        <dbReference type="Pfam" id="PF03358"/>
    </source>
</evidence>
<protein>
    <submittedName>
        <fullName evidence="2">NAD(P)H-dependent FMN reductase</fullName>
    </submittedName>
</protein>
<dbReference type="GO" id="GO:0016491">
    <property type="term" value="F:oxidoreductase activity"/>
    <property type="evidence" value="ECO:0007669"/>
    <property type="project" value="InterPro"/>
</dbReference>
<dbReference type="InterPro" id="IPR050712">
    <property type="entry name" value="NAD(P)H-dep_reductase"/>
</dbReference>
<keyword evidence="3" id="KW-1185">Reference proteome</keyword>
<dbReference type="GO" id="GO:0005829">
    <property type="term" value="C:cytosol"/>
    <property type="evidence" value="ECO:0007669"/>
    <property type="project" value="TreeGrafter"/>
</dbReference>
<dbReference type="Proteomes" id="UP000249542">
    <property type="component" value="Unassembled WGS sequence"/>
</dbReference>
<sequence length="180" mass="19889">MRKILVFAGSSSSKSINHALVSSVANQIVGHEVEIIRLTDYELPMYGIDSEINEGFPLNLTRIKNKIDKADALIISVNEHNGTISSFFKNILDWLSRMELKFLAGKKVLLMSTSPGRRGAASALAYTESVLPRFGAEVVSSFSFPSFNENFDVNSQKTIDETLQLGIIDTLSNFIQEIEG</sequence>
<evidence type="ECO:0000313" key="3">
    <source>
        <dbReference type="Proteomes" id="UP000249542"/>
    </source>
</evidence>
<dbReference type="Gene3D" id="3.40.50.360">
    <property type="match status" value="1"/>
</dbReference>
<dbReference type="InterPro" id="IPR005025">
    <property type="entry name" value="FMN_Rdtase-like_dom"/>
</dbReference>